<comment type="caution">
    <text evidence="2">The sequence shown here is derived from an EMBL/GenBank/DDBJ whole genome shotgun (WGS) entry which is preliminary data.</text>
</comment>
<sequence length="78" mass="8560">MEERPLKKSEVLAIENIRRIADQIRAERNDALALAQEMREKLETAVAGLTELKVLIGPAAPGGAVERIDSLLAQLKVQ</sequence>
<dbReference type="Proteomes" id="UP001230156">
    <property type="component" value="Unassembled WGS sequence"/>
</dbReference>
<dbReference type="EMBL" id="JAUYVI010000003">
    <property type="protein sequence ID" value="MDQ7248366.1"/>
    <property type="molecule type" value="Genomic_DNA"/>
</dbReference>
<evidence type="ECO:0000256" key="1">
    <source>
        <dbReference type="SAM" id="Coils"/>
    </source>
</evidence>
<accession>A0ABU0YMY1</accession>
<feature type="coiled-coil region" evidence="1">
    <location>
        <begin position="21"/>
        <end position="52"/>
    </location>
</feature>
<proteinExistence type="predicted"/>
<dbReference type="RefSeq" id="WP_379955822.1">
    <property type="nucleotide sequence ID" value="NZ_JAUYVI010000003.1"/>
</dbReference>
<reference evidence="3" key="1">
    <citation type="submission" date="2023-08" db="EMBL/GenBank/DDBJ databases">
        <title>Rhodospirillaceae gen. nov., a novel taxon isolated from the Yangtze River Yuezi River estuary sludge.</title>
        <authorList>
            <person name="Ruan L."/>
        </authorList>
    </citation>
    <scope>NUCLEOTIDE SEQUENCE [LARGE SCALE GENOMIC DNA]</scope>
    <source>
        <strain evidence="3">R-7</strain>
    </source>
</reference>
<evidence type="ECO:0000313" key="3">
    <source>
        <dbReference type="Proteomes" id="UP001230156"/>
    </source>
</evidence>
<protein>
    <submittedName>
        <fullName evidence="2">Uncharacterized protein</fullName>
    </submittedName>
</protein>
<keyword evidence="1" id="KW-0175">Coiled coil</keyword>
<organism evidence="2 3">
    <name type="scientific">Dongia sedimenti</name>
    <dbReference type="NCBI Taxonomy" id="3064282"/>
    <lineage>
        <taxon>Bacteria</taxon>
        <taxon>Pseudomonadati</taxon>
        <taxon>Pseudomonadota</taxon>
        <taxon>Alphaproteobacteria</taxon>
        <taxon>Rhodospirillales</taxon>
        <taxon>Dongiaceae</taxon>
        <taxon>Dongia</taxon>
    </lineage>
</organism>
<evidence type="ECO:0000313" key="2">
    <source>
        <dbReference type="EMBL" id="MDQ7248366.1"/>
    </source>
</evidence>
<gene>
    <name evidence="2" type="ORF">Q8A70_11850</name>
</gene>
<keyword evidence="3" id="KW-1185">Reference proteome</keyword>
<name>A0ABU0YMY1_9PROT</name>